<keyword evidence="3" id="KW-1185">Reference proteome</keyword>
<protein>
    <recommendedName>
        <fullName evidence="4">DUF4129 domain-containing protein</fullName>
    </recommendedName>
</protein>
<feature type="region of interest" description="Disordered" evidence="1">
    <location>
        <begin position="304"/>
        <end position="333"/>
    </location>
</feature>
<comment type="caution">
    <text evidence="2">The sequence shown here is derived from an EMBL/GenBank/DDBJ whole genome shotgun (WGS) entry which is preliminary data.</text>
</comment>
<accession>A0ABU9Y3V0</accession>
<evidence type="ECO:0000256" key="1">
    <source>
        <dbReference type="SAM" id="MobiDB-lite"/>
    </source>
</evidence>
<gene>
    <name evidence="2" type="ORF">ABC974_12600</name>
</gene>
<name>A0ABU9Y3V0_9SPHN</name>
<sequence length="455" mass="49027">MLLQSLLAIAQVAAPSAEMPSSPPATARALSCLPAGITRGAKVVALSVYSSSTGQTLPFLLAGSNNNAVHTLTVTGHGSGPVVLVVAAYEPILWDLSAVRDRVKAVVASGYYPQAVRGVPSDIPVRFASSVGTFNGSETCARIHYAYDDSAEIQTMAGDTRRAIGVYPRIFYGTYNADRLDMDGPGTAAPRAPDFSDIRASVPLITEDDPSSRARMKMIPAVDERSSGGPRLRIVEWNDAGKIVRDEGGRAPAVTNAARAPSGASELSEPTEQRGGGGLTLLKWLAYIGVIIFAGWQWRRSRKKVADRPAPDQPRPARAPDAQPSGQPIAAASSRFQKRVAELSELAAITDCEPLVVALHRYGREVQNLSRTRFDPDLADEIGAIVESHFEHAIERYRQVRTSLSGTEGERADAMLTRAIERLALRLQELQAEQHHRDVDGVDEAARFIDARHPV</sequence>
<feature type="region of interest" description="Disordered" evidence="1">
    <location>
        <begin position="247"/>
        <end position="275"/>
    </location>
</feature>
<dbReference type="RefSeq" id="WP_343889315.1">
    <property type="nucleotide sequence ID" value="NZ_BAAAEH010000021.1"/>
</dbReference>
<evidence type="ECO:0008006" key="4">
    <source>
        <dbReference type="Google" id="ProtNLM"/>
    </source>
</evidence>
<dbReference type="Proteomes" id="UP001419910">
    <property type="component" value="Unassembled WGS sequence"/>
</dbReference>
<evidence type="ECO:0000313" key="3">
    <source>
        <dbReference type="Proteomes" id="UP001419910"/>
    </source>
</evidence>
<reference evidence="2 3" key="1">
    <citation type="submission" date="2024-05" db="EMBL/GenBank/DDBJ databases">
        <authorList>
            <person name="Liu Q."/>
            <person name="Xin Y.-H."/>
        </authorList>
    </citation>
    <scope>NUCLEOTIDE SEQUENCE [LARGE SCALE GENOMIC DNA]</scope>
    <source>
        <strain evidence="2 3">CGMCC 1.10181</strain>
    </source>
</reference>
<proteinExistence type="predicted"/>
<evidence type="ECO:0000313" key="2">
    <source>
        <dbReference type="EMBL" id="MEN2790471.1"/>
    </source>
</evidence>
<dbReference type="EMBL" id="JBDIME010000009">
    <property type="protein sequence ID" value="MEN2790471.1"/>
    <property type="molecule type" value="Genomic_DNA"/>
</dbReference>
<organism evidence="2 3">
    <name type="scientific">Sphingomonas oligophenolica</name>
    <dbReference type="NCBI Taxonomy" id="301154"/>
    <lineage>
        <taxon>Bacteria</taxon>
        <taxon>Pseudomonadati</taxon>
        <taxon>Pseudomonadota</taxon>
        <taxon>Alphaproteobacteria</taxon>
        <taxon>Sphingomonadales</taxon>
        <taxon>Sphingomonadaceae</taxon>
        <taxon>Sphingomonas</taxon>
    </lineage>
</organism>